<dbReference type="InterPro" id="IPR001128">
    <property type="entry name" value="Cyt_P450"/>
</dbReference>
<dbReference type="GO" id="GO:0006707">
    <property type="term" value="P:cholesterol catabolic process"/>
    <property type="evidence" value="ECO:0007669"/>
    <property type="project" value="InterPro"/>
</dbReference>
<keyword evidence="3" id="KW-0503">Monooxygenase</keyword>
<dbReference type="PANTHER" id="PTHR24293">
    <property type="entry name" value="CYTOCHROME P450 FAMILY 46 SUBFAMILY A"/>
    <property type="match status" value="1"/>
</dbReference>
<comment type="similarity">
    <text evidence="1 3">Belongs to the cytochrome P450 family.</text>
</comment>
<dbReference type="OrthoDB" id="1470350at2759"/>
<gene>
    <name evidence="4" type="ORF">PACLA_8A016161</name>
</gene>
<dbReference type="AlphaFoldDB" id="A0A6S7I326"/>
<dbReference type="PANTHER" id="PTHR24293:SF0">
    <property type="entry name" value="CYP46A1 PROTEIN-RELATED"/>
    <property type="match status" value="1"/>
</dbReference>
<evidence type="ECO:0000256" key="1">
    <source>
        <dbReference type="ARBA" id="ARBA00010617"/>
    </source>
</evidence>
<organism evidence="4 5">
    <name type="scientific">Paramuricea clavata</name>
    <name type="common">Red gorgonian</name>
    <name type="synonym">Violescent sea-whip</name>
    <dbReference type="NCBI Taxonomy" id="317549"/>
    <lineage>
        <taxon>Eukaryota</taxon>
        <taxon>Metazoa</taxon>
        <taxon>Cnidaria</taxon>
        <taxon>Anthozoa</taxon>
        <taxon>Octocorallia</taxon>
        <taxon>Malacalcyonacea</taxon>
        <taxon>Plexauridae</taxon>
        <taxon>Paramuricea</taxon>
    </lineage>
</organism>
<dbReference type="PROSITE" id="PS00086">
    <property type="entry name" value="CYTOCHROME_P450"/>
    <property type="match status" value="1"/>
</dbReference>
<dbReference type="Proteomes" id="UP001152795">
    <property type="component" value="Unassembled WGS sequence"/>
</dbReference>
<dbReference type="SUPFAM" id="SSF48264">
    <property type="entry name" value="Cytochrome P450"/>
    <property type="match status" value="1"/>
</dbReference>
<dbReference type="InterPro" id="IPR002401">
    <property type="entry name" value="Cyt_P450_E_grp-I"/>
</dbReference>
<dbReference type="PRINTS" id="PR00385">
    <property type="entry name" value="P450"/>
</dbReference>
<dbReference type="EMBL" id="CACRXK020007630">
    <property type="protein sequence ID" value="CAB4012784.1"/>
    <property type="molecule type" value="Genomic_DNA"/>
</dbReference>
<reference evidence="4" key="1">
    <citation type="submission" date="2020-04" db="EMBL/GenBank/DDBJ databases">
        <authorList>
            <person name="Alioto T."/>
            <person name="Alioto T."/>
            <person name="Gomez Garrido J."/>
        </authorList>
    </citation>
    <scope>NUCLEOTIDE SEQUENCE</scope>
    <source>
        <strain evidence="4">A484AB</strain>
    </source>
</reference>
<keyword evidence="2 3" id="KW-0479">Metal-binding</keyword>
<keyword evidence="2 3" id="KW-0408">Iron</keyword>
<dbReference type="GO" id="GO:0005506">
    <property type="term" value="F:iron ion binding"/>
    <property type="evidence" value="ECO:0007669"/>
    <property type="project" value="InterPro"/>
</dbReference>
<evidence type="ECO:0000313" key="4">
    <source>
        <dbReference type="EMBL" id="CAB4012784.1"/>
    </source>
</evidence>
<keyword evidence="5" id="KW-1185">Reference proteome</keyword>
<comment type="caution">
    <text evidence="4">The sequence shown here is derived from an EMBL/GenBank/DDBJ whole genome shotgun (WGS) entry which is preliminary data.</text>
</comment>
<feature type="binding site" description="axial binding residue" evidence="2">
    <location>
        <position position="455"/>
    </location>
    <ligand>
        <name>heme</name>
        <dbReference type="ChEBI" id="CHEBI:30413"/>
    </ligand>
    <ligandPart>
        <name>Fe</name>
        <dbReference type="ChEBI" id="CHEBI:18248"/>
    </ligandPart>
</feature>
<dbReference type="Gene3D" id="1.10.630.10">
    <property type="entry name" value="Cytochrome P450"/>
    <property type="match status" value="1"/>
</dbReference>
<evidence type="ECO:0000313" key="5">
    <source>
        <dbReference type="Proteomes" id="UP001152795"/>
    </source>
</evidence>
<sequence length="514" mass="58814">MNFNILTLLLWLIGTILVGFICLALCFMLYLHHVHKSSAHLPGPPRSSFIFGNLPDFWKYKKATGKTMIEYVTEKRLEYGPIFLMTYFDKCVVYLGDPNYIKEVFINNHTYLRKPPFLYDKMAFVFGERGLGYGIVTNTDELSWHKKRHIMNPAFHRKCLKDFMTNFNNVSDRFLIRMTEVAVGGKPVSMIEEFAKATLETICEVSFNINTNAIKNPESIFSSAIRNYLRGAEANIEYPISSIFLGIFQFKLFQKTSQGVQINAARFLRKFASDCIAARMKDIAENKDVPNDLMNLLINDGSLTREEIVDEFITILIAGQDTTTSSLAFTLYEILSNPHVEAKLLNEIKEVLGEREEVKFDDLAKLKYMGQVLEENLRKHPVSVAPFRVLEEEITVAGYRIPKGNWVVGSSLMFGMNPEIWKDPEVFDPERFADAGNIPNLSMIHFPFSVGPRSCIGQTFSKFESKVILAKLFQKFQFKLLPDQTDRIESRMSLAPRDGVMCEVRRRTGSPNVE</sequence>
<dbReference type="PRINTS" id="PR00463">
    <property type="entry name" value="EP450I"/>
</dbReference>
<dbReference type="InterPro" id="IPR036396">
    <property type="entry name" value="Cyt_P450_sf"/>
</dbReference>
<evidence type="ECO:0000256" key="3">
    <source>
        <dbReference type="RuleBase" id="RU000461"/>
    </source>
</evidence>
<dbReference type="GO" id="GO:0020037">
    <property type="term" value="F:heme binding"/>
    <property type="evidence" value="ECO:0007669"/>
    <property type="project" value="InterPro"/>
</dbReference>
<keyword evidence="3" id="KW-0560">Oxidoreductase</keyword>
<comment type="cofactor">
    <cofactor evidence="2">
        <name>heme</name>
        <dbReference type="ChEBI" id="CHEBI:30413"/>
    </cofactor>
</comment>
<keyword evidence="2 3" id="KW-0349">Heme</keyword>
<proteinExistence type="inferred from homology"/>
<name>A0A6S7I326_PARCT</name>
<accession>A0A6S7I326</accession>
<dbReference type="InterPro" id="IPR017972">
    <property type="entry name" value="Cyt_P450_CS"/>
</dbReference>
<evidence type="ECO:0000256" key="2">
    <source>
        <dbReference type="PIRSR" id="PIRSR602401-1"/>
    </source>
</evidence>
<dbReference type="GO" id="GO:0033781">
    <property type="term" value="F:cholesterol 24-hydroxylase activity"/>
    <property type="evidence" value="ECO:0007669"/>
    <property type="project" value="InterPro"/>
</dbReference>
<protein>
    <submittedName>
        <fullName evidence="4">Cholesterol 24-hydroxylase-like</fullName>
    </submittedName>
</protein>
<dbReference type="Pfam" id="PF00067">
    <property type="entry name" value="p450"/>
    <property type="match status" value="1"/>
</dbReference>
<dbReference type="InterPro" id="IPR039983">
    <property type="entry name" value="CYP46A1"/>
</dbReference>